<feature type="region of interest" description="Disordered" evidence="1">
    <location>
        <begin position="102"/>
        <end position="152"/>
    </location>
</feature>
<gene>
    <name evidence="2" type="ORF">LGLO00237_LOCUS35446</name>
</gene>
<name>A0A7S3ZHV3_9EUKA</name>
<dbReference type="AlphaFoldDB" id="A0A7S3ZHV3"/>
<accession>A0A7S3ZHV3</accession>
<protein>
    <submittedName>
        <fullName evidence="2">Uncharacterized protein</fullName>
    </submittedName>
</protein>
<feature type="compositionally biased region" description="Acidic residues" evidence="1">
    <location>
        <begin position="120"/>
        <end position="131"/>
    </location>
</feature>
<sequence length="172" mass="18876">MMLRICVTGWKVHHGVVSAQPLTTPDDAEKDIRLVRLTSPCLPNSGKRGRPHNDDNVMMSEMEAVTNALSLVHLITAVKRARADPDNFNGDAPILEGIDISSATARSDEESSVGERQVQEEQEEQEQEELQGGEAEHHPLTGTRHTLGEVQRDTMITARIALGLPPRFAAPK</sequence>
<proteinExistence type="predicted"/>
<evidence type="ECO:0000256" key="1">
    <source>
        <dbReference type="SAM" id="MobiDB-lite"/>
    </source>
</evidence>
<organism evidence="2">
    <name type="scientific">Lotharella globosa</name>
    <dbReference type="NCBI Taxonomy" id="91324"/>
    <lineage>
        <taxon>Eukaryota</taxon>
        <taxon>Sar</taxon>
        <taxon>Rhizaria</taxon>
        <taxon>Cercozoa</taxon>
        <taxon>Chlorarachniophyceae</taxon>
        <taxon>Lotharella</taxon>
    </lineage>
</organism>
<dbReference type="EMBL" id="HBIV01051598">
    <property type="protein sequence ID" value="CAE0683658.1"/>
    <property type="molecule type" value="Transcribed_RNA"/>
</dbReference>
<reference evidence="2" key="1">
    <citation type="submission" date="2021-01" db="EMBL/GenBank/DDBJ databases">
        <authorList>
            <person name="Corre E."/>
            <person name="Pelletier E."/>
            <person name="Niang G."/>
            <person name="Scheremetjew M."/>
            <person name="Finn R."/>
            <person name="Kale V."/>
            <person name="Holt S."/>
            <person name="Cochrane G."/>
            <person name="Meng A."/>
            <person name="Brown T."/>
            <person name="Cohen L."/>
        </authorList>
    </citation>
    <scope>NUCLEOTIDE SEQUENCE</scope>
    <source>
        <strain evidence="2">CCCM811</strain>
    </source>
</reference>
<evidence type="ECO:0000313" key="2">
    <source>
        <dbReference type="EMBL" id="CAE0683658.1"/>
    </source>
</evidence>